<dbReference type="PIRSF" id="PIRSF036852">
    <property type="entry name" value="Ribonuclease_H1_euk"/>
    <property type="match status" value="1"/>
</dbReference>
<dbReference type="Pfam" id="PF00075">
    <property type="entry name" value="RNase_H"/>
    <property type="match status" value="1"/>
</dbReference>
<dbReference type="InterPro" id="IPR050092">
    <property type="entry name" value="RNase_H"/>
</dbReference>
<dbReference type="InterPro" id="IPR012337">
    <property type="entry name" value="RNaseH-like_sf"/>
</dbReference>
<evidence type="ECO:0000259" key="11">
    <source>
        <dbReference type="PROSITE" id="PS50879"/>
    </source>
</evidence>
<dbReference type="InterPro" id="IPR009027">
    <property type="entry name" value="Ribosomal_bL9/RNase_H1_N"/>
</dbReference>
<dbReference type="InterPro" id="IPR011320">
    <property type="entry name" value="RNase_H1_N"/>
</dbReference>
<dbReference type="InterPro" id="IPR002156">
    <property type="entry name" value="RNaseH_domain"/>
</dbReference>
<comment type="caution">
    <text evidence="12">The sequence shown here is derived from an EMBL/GenBank/DDBJ whole genome shotgun (WGS) entry which is preliminary data.</text>
</comment>
<dbReference type="InterPro" id="IPR017067">
    <property type="entry name" value="RNase_H1_euk"/>
</dbReference>
<evidence type="ECO:0000313" key="12">
    <source>
        <dbReference type="EMBL" id="GAA4899630.1"/>
    </source>
</evidence>
<evidence type="ECO:0000256" key="3">
    <source>
        <dbReference type="ARBA" id="ARBA00005300"/>
    </source>
</evidence>
<feature type="domain" description="RNase H type-1" evidence="11">
    <location>
        <begin position="84"/>
        <end position="232"/>
    </location>
</feature>
<organism evidence="12 13">
    <name type="scientific">Ferrimonas pelagia</name>
    <dbReference type="NCBI Taxonomy" id="1177826"/>
    <lineage>
        <taxon>Bacteria</taxon>
        <taxon>Pseudomonadati</taxon>
        <taxon>Pseudomonadota</taxon>
        <taxon>Gammaproteobacteria</taxon>
        <taxon>Alteromonadales</taxon>
        <taxon>Ferrimonadaceae</taxon>
        <taxon>Ferrimonas</taxon>
    </lineage>
</organism>
<dbReference type="PANTHER" id="PTHR10642">
    <property type="entry name" value="RIBONUCLEASE H1"/>
    <property type="match status" value="1"/>
</dbReference>
<dbReference type="PANTHER" id="PTHR10642:SF26">
    <property type="entry name" value="RIBONUCLEASE H1"/>
    <property type="match status" value="1"/>
</dbReference>
<evidence type="ECO:0000256" key="9">
    <source>
        <dbReference type="ARBA" id="ARBA00022842"/>
    </source>
</evidence>
<dbReference type="Pfam" id="PF01693">
    <property type="entry name" value="Cauli_VI"/>
    <property type="match status" value="1"/>
</dbReference>
<comment type="catalytic activity">
    <reaction evidence="1">
        <text>Endonucleolytic cleavage to 5'-phosphomonoester.</text>
        <dbReference type="EC" id="3.1.26.4"/>
    </reaction>
</comment>
<reference evidence="13" key="1">
    <citation type="journal article" date="2019" name="Int. J. Syst. Evol. Microbiol.">
        <title>The Global Catalogue of Microorganisms (GCM) 10K type strain sequencing project: providing services to taxonomists for standard genome sequencing and annotation.</title>
        <authorList>
            <consortium name="The Broad Institute Genomics Platform"/>
            <consortium name="The Broad Institute Genome Sequencing Center for Infectious Disease"/>
            <person name="Wu L."/>
            <person name="Ma J."/>
        </authorList>
    </citation>
    <scope>NUCLEOTIDE SEQUENCE [LARGE SCALE GENOMIC DNA]</scope>
    <source>
        <strain evidence="13">JCM 18401</strain>
    </source>
</reference>
<evidence type="ECO:0000256" key="5">
    <source>
        <dbReference type="ARBA" id="ARBA00022722"/>
    </source>
</evidence>
<keyword evidence="9" id="KW-0460">Magnesium</keyword>
<dbReference type="EC" id="3.1.26.4" evidence="4"/>
<dbReference type="SUPFAM" id="SSF55658">
    <property type="entry name" value="L9 N-domain-like"/>
    <property type="match status" value="1"/>
</dbReference>
<evidence type="ECO:0000256" key="10">
    <source>
        <dbReference type="SAM" id="MobiDB-lite"/>
    </source>
</evidence>
<dbReference type="PROSITE" id="PS50879">
    <property type="entry name" value="RNASE_H_1"/>
    <property type="match status" value="1"/>
</dbReference>
<keyword evidence="5" id="KW-0540">Nuclease</keyword>
<evidence type="ECO:0000256" key="7">
    <source>
        <dbReference type="ARBA" id="ARBA00022759"/>
    </source>
</evidence>
<name>A0ABP9FEQ5_9GAMM</name>
<sequence>MAKKFYVVWQGRETGIFTEWPKAQAAVSGFAGAKYKSYPSREAAMAALKMGHQKALGAAAAKPASASTRKASAPTARKTSAAQPDSDVLIYCDGACDPNPGNAGTGVAVYRQGQLTELWYGLYNPQGTNNTAELNGLHQSLLLAEQALQEDLSITVLCDSVYAINCVSVWADGWKKKGWKKAGGEIKNLALIQTIHALWQTVKDRISLQHVKGHAGIEGNELADRMSMVAVQQREIAWVRYPAPYELSALLAMRAG</sequence>
<gene>
    <name evidence="12" type="ORF">GCM10023333_36590</name>
</gene>
<evidence type="ECO:0000256" key="4">
    <source>
        <dbReference type="ARBA" id="ARBA00012180"/>
    </source>
</evidence>
<proteinExistence type="inferred from homology"/>
<feature type="compositionally biased region" description="Low complexity" evidence="10">
    <location>
        <begin position="59"/>
        <end position="77"/>
    </location>
</feature>
<dbReference type="EMBL" id="BAABJZ010000102">
    <property type="protein sequence ID" value="GAA4899630.1"/>
    <property type="molecule type" value="Genomic_DNA"/>
</dbReference>
<dbReference type="InterPro" id="IPR037056">
    <property type="entry name" value="RNase_H1_N_sf"/>
</dbReference>
<keyword evidence="7" id="KW-0255">Endonuclease</keyword>
<dbReference type="InterPro" id="IPR036397">
    <property type="entry name" value="RNaseH_sf"/>
</dbReference>
<comment type="similarity">
    <text evidence="3">Belongs to the RNase H family.</text>
</comment>
<evidence type="ECO:0000256" key="6">
    <source>
        <dbReference type="ARBA" id="ARBA00022723"/>
    </source>
</evidence>
<comment type="cofactor">
    <cofactor evidence="2">
        <name>Mg(2+)</name>
        <dbReference type="ChEBI" id="CHEBI:18420"/>
    </cofactor>
</comment>
<dbReference type="Proteomes" id="UP001499988">
    <property type="component" value="Unassembled WGS sequence"/>
</dbReference>
<keyword evidence="8" id="KW-0378">Hydrolase</keyword>
<evidence type="ECO:0000313" key="13">
    <source>
        <dbReference type="Proteomes" id="UP001499988"/>
    </source>
</evidence>
<keyword evidence="13" id="KW-1185">Reference proteome</keyword>
<dbReference type="SUPFAM" id="SSF53098">
    <property type="entry name" value="Ribonuclease H-like"/>
    <property type="match status" value="1"/>
</dbReference>
<accession>A0ABP9FEQ5</accession>
<protein>
    <recommendedName>
        <fullName evidence="4">ribonuclease H</fullName>
        <ecNumber evidence="4">3.1.26.4</ecNumber>
    </recommendedName>
</protein>
<feature type="region of interest" description="Disordered" evidence="10">
    <location>
        <begin position="59"/>
        <end position="82"/>
    </location>
</feature>
<dbReference type="Gene3D" id="3.40.970.10">
    <property type="entry name" value="Ribonuclease H1, N-terminal domain"/>
    <property type="match status" value="1"/>
</dbReference>
<dbReference type="RefSeq" id="WP_345336928.1">
    <property type="nucleotide sequence ID" value="NZ_BAABJZ010000102.1"/>
</dbReference>
<dbReference type="Gene3D" id="3.30.420.10">
    <property type="entry name" value="Ribonuclease H-like superfamily/Ribonuclease H"/>
    <property type="match status" value="1"/>
</dbReference>
<keyword evidence="6" id="KW-0479">Metal-binding</keyword>
<evidence type="ECO:0000256" key="8">
    <source>
        <dbReference type="ARBA" id="ARBA00022801"/>
    </source>
</evidence>
<evidence type="ECO:0000256" key="2">
    <source>
        <dbReference type="ARBA" id="ARBA00001946"/>
    </source>
</evidence>
<evidence type="ECO:0000256" key="1">
    <source>
        <dbReference type="ARBA" id="ARBA00000077"/>
    </source>
</evidence>